<dbReference type="EMBL" id="JBHUDX010000058">
    <property type="protein sequence ID" value="MFD1660635.1"/>
    <property type="molecule type" value="Genomic_DNA"/>
</dbReference>
<dbReference type="InterPro" id="IPR014388">
    <property type="entry name" value="3-oxoacid_CoA-transferase"/>
</dbReference>
<dbReference type="PIRSF" id="PIRSF000858">
    <property type="entry name" value="SCOT-t"/>
    <property type="match status" value="1"/>
</dbReference>
<dbReference type="PANTHER" id="PTHR43293:SF1">
    <property type="entry name" value="ACETATE COA-TRANSFERASE YDIF"/>
    <property type="match status" value="1"/>
</dbReference>
<proteinExistence type="inferred from homology"/>
<keyword evidence="5" id="KW-1185">Reference proteome</keyword>
<name>A0ABW4ITD5_9ACTN</name>
<dbReference type="SMART" id="SM00882">
    <property type="entry name" value="CoA_trans"/>
    <property type="match status" value="1"/>
</dbReference>
<dbReference type="InterPro" id="IPR037171">
    <property type="entry name" value="NagB/RpiA_transferase-like"/>
</dbReference>
<protein>
    <submittedName>
        <fullName evidence="4">Acyl CoA:acetate/3-ketoacid CoA transferase</fullName>
    </submittedName>
</protein>
<organism evidence="4 5">
    <name type="scientific">Streptomyces caeni</name>
    <dbReference type="NCBI Taxonomy" id="2307231"/>
    <lineage>
        <taxon>Bacteria</taxon>
        <taxon>Bacillati</taxon>
        <taxon>Actinomycetota</taxon>
        <taxon>Actinomycetes</taxon>
        <taxon>Kitasatosporales</taxon>
        <taxon>Streptomycetaceae</taxon>
        <taxon>Streptomyces</taxon>
    </lineage>
</organism>
<evidence type="ECO:0000256" key="3">
    <source>
        <dbReference type="PIRNR" id="PIRNR000858"/>
    </source>
</evidence>
<sequence length="531" mass="56250">MTRTPVISAAEAAALVPDGAVVSVSSSSGLGCPDAVLRAIGERFGATGAPRGLTTLHPIAAGDMYGIRGIDHLARPGLLSRVFAGSYPSGPSSLEPPLIRKLIEAGEVQAYNLPSGVLFQMHRSAATGQPGVLTTVGLDTFVDPRREGGRMNTATPQFVRVEQFDGREWLFYPAIGVDVAVIRATTADENGNLTMEDEGSPLGALDQALAARAHGGLVIAQVKRIAEAGSLPAQQVRVPGILVDRIVVDAEQMQTTQTPFDPALAGTLRRPLTEVEPAVFGLEKVIARRAAMELRRGAVVNLGFGISALVPRVLLEEGRHTDVTWVIEQGAVGGFPLTGFAFGCALNPEAILPSADQFTFLQSGAFHTSMLSFLEIDADGNVNVSALPGRSHITAGVGGFADITANARHLVFSGYFTAGRSDIAIEDGALRIRRDGTAPKFVEAVQQVTFSGSRARAEGRRVTVVTERCVMRLLPEGLTVTEVAPGVDVQRDVVERAGFPLRVSPRLTVTDARLFRPEPIALDLVPGDRHE</sequence>
<comment type="caution">
    <text evidence="4">The sequence shown here is derived from an EMBL/GenBank/DDBJ whole genome shotgun (WGS) entry which is preliminary data.</text>
</comment>
<evidence type="ECO:0000256" key="1">
    <source>
        <dbReference type="ARBA" id="ARBA00007154"/>
    </source>
</evidence>
<dbReference type="RefSeq" id="WP_381085062.1">
    <property type="nucleotide sequence ID" value="NZ_JBHUDX010000058.1"/>
</dbReference>
<dbReference type="Gene3D" id="3.40.1080.10">
    <property type="entry name" value="Glutaconate Coenzyme A-transferase"/>
    <property type="match status" value="2"/>
</dbReference>
<evidence type="ECO:0000313" key="4">
    <source>
        <dbReference type="EMBL" id="MFD1660635.1"/>
    </source>
</evidence>
<dbReference type="Pfam" id="PF01144">
    <property type="entry name" value="CoA_trans"/>
    <property type="match status" value="1"/>
</dbReference>
<reference evidence="5" key="1">
    <citation type="journal article" date="2019" name="Int. J. Syst. Evol. Microbiol.">
        <title>The Global Catalogue of Microorganisms (GCM) 10K type strain sequencing project: providing services to taxonomists for standard genome sequencing and annotation.</title>
        <authorList>
            <consortium name="The Broad Institute Genomics Platform"/>
            <consortium name="The Broad Institute Genome Sequencing Center for Infectious Disease"/>
            <person name="Wu L."/>
            <person name="Ma J."/>
        </authorList>
    </citation>
    <scope>NUCLEOTIDE SEQUENCE [LARGE SCALE GENOMIC DNA]</scope>
    <source>
        <strain evidence="5">CGMCC 1.12470</strain>
    </source>
</reference>
<dbReference type="PROSITE" id="PS51257">
    <property type="entry name" value="PROKAR_LIPOPROTEIN"/>
    <property type="match status" value="1"/>
</dbReference>
<accession>A0ABW4ITD5</accession>
<evidence type="ECO:0000256" key="2">
    <source>
        <dbReference type="ARBA" id="ARBA00022679"/>
    </source>
</evidence>
<dbReference type="Proteomes" id="UP001597261">
    <property type="component" value="Unassembled WGS sequence"/>
</dbReference>
<dbReference type="GO" id="GO:0016740">
    <property type="term" value="F:transferase activity"/>
    <property type="evidence" value="ECO:0007669"/>
    <property type="project" value="UniProtKB-KW"/>
</dbReference>
<dbReference type="PANTHER" id="PTHR43293">
    <property type="entry name" value="ACETATE COA-TRANSFERASE YDIF"/>
    <property type="match status" value="1"/>
</dbReference>
<keyword evidence="2 3" id="KW-0808">Transferase</keyword>
<dbReference type="InterPro" id="IPR004165">
    <property type="entry name" value="CoA_trans_fam_I"/>
</dbReference>
<comment type="similarity">
    <text evidence="1 3">Belongs to the 3-oxoacid CoA-transferase family.</text>
</comment>
<gene>
    <name evidence="4" type="ORF">ACFSL4_21090</name>
</gene>
<evidence type="ECO:0000313" key="5">
    <source>
        <dbReference type="Proteomes" id="UP001597261"/>
    </source>
</evidence>
<dbReference type="SUPFAM" id="SSF100950">
    <property type="entry name" value="NagB/RpiA/CoA transferase-like"/>
    <property type="match status" value="2"/>
</dbReference>